<feature type="compositionally biased region" description="Basic and acidic residues" evidence="1">
    <location>
        <begin position="463"/>
        <end position="479"/>
    </location>
</feature>
<evidence type="ECO:0000256" key="1">
    <source>
        <dbReference type="SAM" id="MobiDB-lite"/>
    </source>
</evidence>
<gene>
    <name evidence="2" type="ORF">GWK47_008715</name>
</gene>
<dbReference type="Proteomes" id="UP000770661">
    <property type="component" value="Unassembled WGS sequence"/>
</dbReference>
<proteinExistence type="predicted"/>
<evidence type="ECO:0000313" key="2">
    <source>
        <dbReference type="EMBL" id="KAG0716830.1"/>
    </source>
</evidence>
<accession>A0A8J4XY42</accession>
<dbReference type="EMBL" id="JACEEZ010018519">
    <property type="protein sequence ID" value="KAG0716830.1"/>
    <property type="molecule type" value="Genomic_DNA"/>
</dbReference>
<dbReference type="AlphaFoldDB" id="A0A8J4XY42"/>
<protein>
    <submittedName>
        <fullName evidence="2">Uncharacterized protein</fullName>
    </submittedName>
</protein>
<evidence type="ECO:0000313" key="3">
    <source>
        <dbReference type="Proteomes" id="UP000770661"/>
    </source>
</evidence>
<feature type="region of interest" description="Disordered" evidence="1">
    <location>
        <begin position="333"/>
        <end position="354"/>
    </location>
</feature>
<organism evidence="2 3">
    <name type="scientific">Chionoecetes opilio</name>
    <name type="common">Atlantic snow crab</name>
    <name type="synonym">Cancer opilio</name>
    <dbReference type="NCBI Taxonomy" id="41210"/>
    <lineage>
        <taxon>Eukaryota</taxon>
        <taxon>Metazoa</taxon>
        <taxon>Ecdysozoa</taxon>
        <taxon>Arthropoda</taxon>
        <taxon>Crustacea</taxon>
        <taxon>Multicrustacea</taxon>
        <taxon>Malacostraca</taxon>
        <taxon>Eumalacostraca</taxon>
        <taxon>Eucarida</taxon>
        <taxon>Decapoda</taxon>
        <taxon>Pleocyemata</taxon>
        <taxon>Brachyura</taxon>
        <taxon>Eubrachyura</taxon>
        <taxon>Majoidea</taxon>
        <taxon>Majidae</taxon>
        <taxon>Chionoecetes</taxon>
    </lineage>
</organism>
<feature type="region of interest" description="Disordered" evidence="1">
    <location>
        <begin position="382"/>
        <end position="407"/>
    </location>
</feature>
<keyword evidence="3" id="KW-1185">Reference proteome</keyword>
<sequence length="510" mass="55642">MAPGPFPESRISILDCLEFKILSSHATPHDDKDSPTGNPRVNPFLTSSPGTTVSRASFLICCNWPERRQNTRSPGLFLHCAPTTTLSLCVLQVTPCLCFPAVFLIVSPRVSVAGSLPRVSCFPAVTHSVHPLLRSGSVTPVSCFLAVLPHMSTVFKKADSVTRFSKGPVWQWWEFNLCYPWEVYLIGHPCYGPVLRGNLCFLWECPLRVTFPVVTPKGGIDPLVWIPVPRVTWQGDPCHYSTRRGTRVWRRWGKEWSLKEESLRARVRGWSHSSVVHRQPRLTYYTASPLHKNQGKGKCFPFPLNILSVRHGAGRASPAPACLHSTRQGMPQSAPACLSGRDRGGPKPPPRAFTARGRECLQSAPACLRGRGREGLTRPACLHGKGQGGPHPPPRAFPGKGQGGPQPAPACLHGKGAQGGASPAPACLHGKGQGGPHPPPRAFTARGREGLTRPRNIKIKSKSILDRPPGHHLHTGDHRQLHHRASPAPRAFTAQLKEGLTSPRVPSRHG</sequence>
<reference evidence="2" key="1">
    <citation type="submission" date="2020-07" db="EMBL/GenBank/DDBJ databases">
        <title>The High-quality genome of the commercially important snow crab, Chionoecetes opilio.</title>
        <authorList>
            <person name="Jeong J.-H."/>
            <person name="Ryu S."/>
        </authorList>
    </citation>
    <scope>NUCLEOTIDE SEQUENCE</scope>
    <source>
        <strain evidence="2">MADBK_172401_WGS</strain>
        <tissue evidence="2">Digestive gland</tissue>
    </source>
</reference>
<feature type="region of interest" description="Disordered" evidence="1">
    <location>
        <begin position="461"/>
        <end position="489"/>
    </location>
</feature>
<feature type="region of interest" description="Disordered" evidence="1">
    <location>
        <begin position="27"/>
        <end position="48"/>
    </location>
</feature>
<comment type="caution">
    <text evidence="2">The sequence shown here is derived from an EMBL/GenBank/DDBJ whole genome shotgun (WGS) entry which is preliminary data.</text>
</comment>
<feature type="compositionally biased region" description="Polar residues" evidence="1">
    <location>
        <begin position="35"/>
        <end position="48"/>
    </location>
</feature>
<name>A0A8J4XY42_CHIOP</name>